<dbReference type="Pfam" id="PF08238">
    <property type="entry name" value="Sel1"/>
    <property type="match status" value="4"/>
</dbReference>
<sequence>MISHTITVLRRVTSLTANRHYVKSVSWQTSITCLFTGLLLSGCTLWQIQQAGPDLQALHAQAQQGDGDSQFRLGLRFYHGLEVPQNYPTAYDYFRQAAEQGHQQAQYLLGAAFYEGKGVPKQLEEACHWLEPLAKQGNLQAQYIVGMIFLEAKTPSQLADPAWGAYWLSKAALAGHSAAQYQLGILHLEGKGVPKHLGDAYHWLMMAHQQNHPEAKQALTTLQKQLKTTPQEHRYQHALKNKAHKDFAAIQFVQYRLQQLGYPLKHIDGIWGKQTQHAIAKYNKQNQLSLPQEISPRLLQALRDDQQSILQPTPQEK</sequence>
<dbReference type="InterPro" id="IPR011990">
    <property type="entry name" value="TPR-like_helical_dom_sf"/>
</dbReference>
<dbReference type="InterPro" id="IPR006597">
    <property type="entry name" value="Sel1-like"/>
</dbReference>
<dbReference type="InterPro" id="IPR036365">
    <property type="entry name" value="PGBD-like_sf"/>
</dbReference>
<gene>
    <name evidence="2" type="ORF">B9G39_07115</name>
</gene>
<dbReference type="EMBL" id="NDXW01000001">
    <property type="protein sequence ID" value="RDH43229.1"/>
    <property type="molecule type" value="Genomic_DNA"/>
</dbReference>
<dbReference type="Gene3D" id="1.25.40.10">
    <property type="entry name" value="Tetratricopeptide repeat domain"/>
    <property type="match status" value="1"/>
</dbReference>
<dbReference type="PANTHER" id="PTHR11102:SF160">
    <property type="entry name" value="ERAD-ASSOCIATED E3 UBIQUITIN-PROTEIN LIGASE COMPONENT HRD3"/>
    <property type="match status" value="1"/>
</dbReference>
<name>A0A4P9VL13_9GAMM</name>
<dbReference type="Pfam" id="PF01471">
    <property type="entry name" value="PG_binding_1"/>
    <property type="match status" value="1"/>
</dbReference>
<accession>A0A4P9VL13</accession>
<dbReference type="InterPro" id="IPR036366">
    <property type="entry name" value="PGBDSf"/>
</dbReference>
<organism evidence="2 3">
    <name type="scientific">Zooshikella ganghwensis</name>
    <dbReference type="NCBI Taxonomy" id="202772"/>
    <lineage>
        <taxon>Bacteria</taxon>
        <taxon>Pseudomonadati</taxon>
        <taxon>Pseudomonadota</taxon>
        <taxon>Gammaproteobacteria</taxon>
        <taxon>Oceanospirillales</taxon>
        <taxon>Zooshikellaceae</taxon>
        <taxon>Zooshikella</taxon>
    </lineage>
</organism>
<feature type="domain" description="Peptidoglycan binding-like" evidence="1">
    <location>
        <begin position="249"/>
        <end position="288"/>
    </location>
</feature>
<dbReference type="SMART" id="SM00671">
    <property type="entry name" value="SEL1"/>
    <property type="match status" value="4"/>
</dbReference>
<comment type="caution">
    <text evidence="2">The sequence shown here is derived from an EMBL/GenBank/DDBJ whole genome shotgun (WGS) entry which is preliminary data.</text>
</comment>
<dbReference type="SUPFAM" id="SSF47090">
    <property type="entry name" value="PGBD-like"/>
    <property type="match status" value="1"/>
</dbReference>
<keyword evidence="3" id="KW-1185">Reference proteome</keyword>
<protein>
    <recommendedName>
        <fullName evidence="1">Peptidoglycan binding-like domain-containing protein</fullName>
    </recommendedName>
</protein>
<dbReference type="Proteomes" id="UP000257039">
    <property type="component" value="Unassembled WGS sequence"/>
</dbReference>
<dbReference type="PANTHER" id="PTHR11102">
    <property type="entry name" value="SEL-1-LIKE PROTEIN"/>
    <property type="match status" value="1"/>
</dbReference>
<dbReference type="RefSeq" id="WP_094786593.1">
    <property type="nucleotide sequence ID" value="NZ_NDXW01000001.1"/>
</dbReference>
<dbReference type="AlphaFoldDB" id="A0A4P9VL13"/>
<evidence type="ECO:0000313" key="3">
    <source>
        <dbReference type="Proteomes" id="UP000257039"/>
    </source>
</evidence>
<dbReference type="SUPFAM" id="SSF81901">
    <property type="entry name" value="HCP-like"/>
    <property type="match status" value="1"/>
</dbReference>
<dbReference type="InterPro" id="IPR002477">
    <property type="entry name" value="Peptidoglycan-bd-like"/>
</dbReference>
<proteinExistence type="predicted"/>
<reference evidence="2 3" key="1">
    <citation type="submission" date="2017-04" db="EMBL/GenBank/DDBJ databases">
        <title>Draft genome sequence of Zooshikella ganghwensis VG4 isolated from Red Sea sediments.</title>
        <authorList>
            <person name="Rehman Z."/>
            <person name="Alam I."/>
            <person name="Kamau A."/>
            <person name="Bajic V."/>
            <person name="Leiknes T."/>
        </authorList>
    </citation>
    <scope>NUCLEOTIDE SEQUENCE [LARGE SCALE GENOMIC DNA]</scope>
    <source>
        <strain evidence="2 3">VG4</strain>
    </source>
</reference>
<dbReference type="Gene3D" id="1.10.101.10">
    <property type="entry name" value="PGBD-like superfamily/PGBD"/>
    <property type="match status" value="1"/>
</dbReference>
<evidence type="ECO:0000259" key="1">
    <source>
        <dbReference type="Pfam" id="PF01471"/>
    </source>
</evidence>
<evidence type="ECO:0000313" key="2">
    <source>
        <dbReference type="EMBL" id="RDH43229.1"/>
    </source>
</evidence>
<dbReference type="InterPro" id="IPR050767">
    <property type="entry name" value="Sel1_AlgK"/>
</dbReference>